<dbReference type="AlphaFoldDB" id="L9UTM1"/>
<organism evidence="1 2">
    <name type="scientific">Natrialba magadii (strain ATCC 43099 / DSM 3394 / CCM 3739 / CIP 104546 / IAM 13178 / JCM 8861 / NBRC 102185 / NCIMB 2190 / MS3)</name>
    <name type="common">Natronobacterium magadii</name>
    <dbReference type="NCBI Taxonomy" id="547559"/>
    <lineage>
        <taxon>Archaea</taxon>
        <taxon>Methanobacteriati</taxon>
        <taxon>Methanobacteriota</taxon>
        <taxon>Stenosarchaea group</taxon>
        <taxon>Halobacteria</taxon>
        <taxon>Halobacteriales</taxon>
        <taxon>Natrialbaceae</taxon>
        <taxon>Natrialba</taxon>
    </lineage>
</organism>
<dbReference type="EMBL" id="AOHS01000043">
    <property type="protein sequence ID" value="ELY28209.1"/>
    <property type="molecule type" value="Genomic_DNA"/>
</dbReference>
<feature type="non-terminal residue" evidence="1">
    <location>
        <position position="34"/>
    </location>
</feature>
<protein>
    <submittedName>
        <fullName evidence="1">RNA-associated protein</fullName>
    </submittedName>
</protein>
<gene>
    <name evidence="1" type="ORF">C500_13656</name>
</gene>
<name>L9UTM1_NATMM</name>
<dbReference type="Proteomes" id="UP000011543">
    <property type="component" value="Unassembled WGS sequence"/>
</dbReference>
<sequence>MISLDEAVTARLESHGARFEVLVDPDAALAMKRD</sequence>
<dbReference type="SUPFAM" id="SSF89895">
    <property type="entry name" value="FYSH domain"/>
    <property type="match status" value="1"/>
</dbReference>
<accession>L9UTM1</accession>
<comment type="caution">
    <text evidence="1">The sequence shown here is derived from an EMBL/GenBank/DDBJ whole genome shotgun (WGS) entry which is preliminary data.</text>
</comment>
<proteinExistence type="predicted"/>
<evidence type="ECO:0000313" key="1">
    <source>
        <dbReference type="EMBL" id="ELY28209.1"/>
    </source>
</evidence>
<dbReference type="InterPro" id="IPR036786">
    <property type="entry name" value="Ribosome_mat_SBDS_N_sf"/>
</dbReference>
<evidence type="ECO:0000313" key="2">
    <source>
        <dbReference type="Proteomes" id="UP000011543"/>
    </source>
</evidence>
<reference evidence="1 2" key="1">
    <citation type="journal article" date="2014" name="PLoS Genet.">
        <title>Phylogenetically driven sequencing of extremely halophilic archaea reveals strategies for static and dynamic osmo-response.</title>
        <authorList>
            <person name="Becker E.A."/>
            <person name="Seitzer P.M."/>
            <person name="Tritt A."/>
            <person name="Larsen D."/>
            <person name="Krusor M."/>
            <person name="Yao A.I."/>
            <person name="Wu D."/>
            <person name="Madern D."/>
            <person name="Eisen J.A."/>
            <person name="Darling A.E."/>
            <person name="Facciotti M.T."/>
        </authorList>
    </citation>
    <scope>NUCLEOTIDE SEQUENCE [LARGE SCALE GENOMIC DNA]</scope>
    <source>
        <strain evidence="2">ATCC 43099 / DSM 3394 / CCM 3739 / CIP 104546 / IAM 13178 / JCM 8861 / NBRC 102185 / NCIMB 2190 / MS3</strain>
    </source>
</reference>